<dbReference type="SUPFAM" id="SSF56235">
    <property type="entry name" value="N-terminal nucleophile aminohydrolases (Ntn hydrolases)"/>
    <property type="match status" value="1"/>
</dbReference>
<keyword evidence="4" id="KW-0539">Nucleus</keyword>
<evidence type="ECO:0000256" key="1">
    <source>
        <dbReference type="ARBA" id="ARBA00022670"/>
    </source>
</evidence>
<dbReference type="PANTHER" id="PTHR32194">
    <property type="entry name" value="METALLOPROTEASE TLDD"/>
    <property type="match status" value="1"/>
</dbReference>
<keyword evidence="3" id="KW-0378">Hydrolase</keyword>
<dbReference type="InterPro" id="IPR023333">
    <property type="entry name" value="Proteasome_suB-type"/>
</dbReference>
<dbReference type="GO" id="GO:0005737">
    <property type="term" value="C:cytoplasm"/>
    <property type="evidence" value="ECO:0007669"/>
    <property type="project" value="TreeGrafter"/>
</dbReference>
<evidence type="ECO:0000313" key="5">
    <source>
        <dbReference type="EMBL" id="EOB11586.1"/>
    </source>
</evidence>
<dbReference type="Gene3D" id="3.60.20.10">
    <property type="entry name" value="Glutamine Phosphoribosylpyrophosphate, subunit 1, domain 1"/>
    <property type="match status" value="1"/>
</dbReference>
<dbReference type="STRING" id="578461.R0KLS4"/>
<dbReference type="InterPro" id="IPR001353">
    <property type="entry name" value="Proteasome_sua/b"/>
</dbReference>
<dbReference type="AlphaFoldDB" id="R0KLS4"/>
<protein>
    <submittedName>
        <fullName evidence="5">Proteasome component PUP1</fullName>
    </submittedName>
</protein>
<dbReference type="OrthoDB" id="429533at2759"/>
<sequence>MILVSHLYEVHPHGSSASVSYTSLGSGSLSAIAILENGWRKDMSKEEAIALGSSAIEAGILNDLYSGSNVDVCILNLEGVEYLRNYKKIGVRNDIPSLADPISSVRIQKEDILKYIEEI</sequence>
<dbReference type="GO" id="GO:0004298">
    <property type="term" value="F:threonine-type endopeptidase activity"/>
    <property type="evidence" value="ECO:0007669"/>
    <property type="project" value="UniProtKB-KW"/>
</dbReference>
<evidence type="ECO:0000256" key="4">
    <source>
        <dbReference type="ARBA" id="ARBA00023242"/>
    </source>
</evidence>
<dbReference type="GO" id="GO:0005839">
    <property type="term" value="C:proteasome core complex"/>
    <property type="evidence" value="ECO:0007669"/>
    <property type="project" value="InterPro"/>
</dbReference>
<keyword evidence="2" id="KW-0888">Threonine protease</keyword>
<keyword evidence="6" id="KW-1185">Reference proteome</keyword>
<evidence type="ECO:0000313" key="6">
    <source>
        <dbReference type="Proteomes" id="UP000016927"/>
    </source>
</evidence>
<evidence type="ECO:0000256" key="2">
    <source>
        <dbReference type="ARBA" id="ARBA00022698"/>
    </source>
</evidence>
<reference evidence="5 6" key="1">
    <citation type="journal article" date="2013" name="BMC Genomics">
        <title>Comparative genomics of parasitic silkworm microsporidia reveal an association between genome expansion and host adaptation.</title>
        <authorList>
            <person name="Pan G."/>
            <person name="Xu J."/>
            <person name="Li T."/>
            <person name="Xia Q."/>
            <person name="Liu S.L."/>
            <person name="Zhang G."/>
            <person name="Li S."/>
            <person name="Li C."/>
            <person name="Liu H."/>
            <person name="Yang L."/>
            <person name="Liu T."/>
            <person name="Zhang X."/>
            <person name="Wu Z."/>
            <person name="Fan W."/>
            <person name="Dang X."/>
            <person name="Xiang H."/>
            <person name="Tao M."/>
            <person name="Li Y."/>
            <person name="Hu J."/>
            <person name="Li Z."/>
            <person name="Lin L."/>
            <person name="Luo J."/>
            <person name="Geng L."/>
            <person name="Wang L."/>
            <person name="Long M."/>
            <person name="Wan Y."/>
            <person name="He N."/>
            <person name="Zhang Z."/>
            <person name="Lu C."/>
            <person name="Keeling P.J."/>
            <person name="Wang J."/>
            <person name="Xiang Z."/>
            <person name="Zhou Z."/>
        </authorList>
    </citation>
    <scope>NUCLEOTIDE SEQUENCE [LARGE SCALE GENOMIC DNA]</scope>
    <source>
        <strain evidence="6">CQ1 / CVCC 102059</strain>
    </source>
</reference>
<dbReference type="InterPro" id="IPR029055">
    <property type="entry name" value="Ntn_hydrolases_N"/>
</dbReference>
<dbReference type="HOGENOM" id="CLU_2062138_0_0_1"/>
<evidence type="ECO:0000256" key="3">
    <source>
        <dbReference type="ARBA" id="ARBA00022801"/>
    </source>
</evidence>
<accession>R0KLS4</accession>
<dbReference type="PANTHER" id="PTHR32194:SF4">
    <property type="entry name" value="PROTEASOME SUBUNIT BETA TYPE-7"/>
    <property type="match status" value="1"/>
</dbReference>
<dbReference type="EMBL" id="KB909946">
    <property type="protein sequence ID" value="EOB11586.1"/>
    <property type="molecule type" value="Genomic_DNA"/>
</dbReference>
<dbReference type="VEuPathDB" id="MicrosporidiaDB:NBO_1039g0001"/>
<name>R0KLS4_NOSB1</name>
<keyword evidence="1" id="KW-0645">Protease</keyword>
<dbReference type="OMA" id="MTQCEAS"/>
<gene>
    <name evidence="5" type="primary">PSB7</name>
    <name evidence="5" type="ORF">NBO_1039g0001</name>
</gene>
<organism evidence="5 6">
    <name type="scientific">Nosema bombycis (strain CQ1 / CVCC 102059)</name>
    <name type="common">Microsporidian parasite</name>
    <name type="synonym">Pebrine of silkworm</name>
    <dbReference type="NCBI Taxonomy" id="578461"/>
    <lineage>
        <taxon>Eukaryota</taxon>
        <taxon>Fungi</taxon>
        <taxon>Fungi incertae sedis</taxon>
        <taxon>Microsporidia</taxon>
        <taxon>Nosematidae</taxon>
        <taxon>Nosema</taxon>
    </lineage>
</organism>
<keyword evidence="5" id="KW-0647">Proteasome</keyword>
<dbReference type="Proteomes" id="UP000016927">
    <property type="component" value="Unassembled WGS sequence"/>
</dbReference>
<dbReference type="Pfam" id="PF00227">
    <property type="entry name" value="Proteasome"/>
    <property type="match status" value="1"/>
</dbReference>
<dbReference type="GO" id="GO:0051603">
    <property type="term" value="P:proteolysis involved in protein catabolic process"/>
    <property type="evidence" value="ECO:0007669"/>
    <property type="project" value="InterPro"/>
</dbReference>
<proteinExistence type="predicted"/>